<dbReference type="AlphaFoldDB" id="A0A7T2WYZ0"/>
<sequence length="684" mass="76371">MKLRRVVIKNFRKLSDIDFSISKNLSVVVGPNASGKSSIFEAIRLAKAILFPRVHDELRNVMVALGATSAHFAQGNFQYDISALAGDATKPISIALTIEFLDQEILDLQDAIPQVTKNLIAAQLGRQPNDPTLDLVAYMSTPIGQEAEKTAKSAVDEAIKVITSSKRVEVRVEIDSNRINGSSAIYNMIIGYIEQRLSPEKTIFSYFPADRSLPVGEIVIQIGSQDFKAQLDSHFSTATTKYGRLKQTVVNRAVLSRFNDIDLAPEFNSIFDAFLPGKEFVGLQQKPTGLVTVLVRDKLSEKVFDIDSLSSGEKGLVLSFLLFKTSLVPGSISLVDELELHLNPAVCRKILPYLAERVAKSMDCQFIVSTHSAEITRDAYDRDDAELFHLRNGSDISPILRQDVHEVVEAISLLGVSAEQALTAKALIFVEGDSDVDILQAAFPDALFGIELRPLKGRQEIEASIMALQAAEKKGLLKERQSFLFDNDRKETSLKSTELVKIEQLERYCLENYLVNEEILYDLLRTHASNPPESRGALSKRIRELAIGQLDSVITAEILAEYRGLRVGLTAKEIKGKNIEEIANLQLQKLKEVESVLNSRTANSEWAHEFKCRHAEKKLEREPIWENDWKRLCSGKVLMEDIQREYTLNMDLTKFKCLVASGLARLQKDDITTLKGIVDRLLPA</sequence>
<dbReference type="PANTHER" id="PTHR43581:SF2">
    <property type="entry name" value="EXCINUCLEASE ATPASE SUBUNIT"/>
    <property type="match status" value="1"/>
</dbReference>
<dbReference type="KEGG" id="bhg:I6G56_06335"/>
<dbReference type="Proteomes" id="UP000594943">
    <property type="component" value="Chromosome 1"/>
</dbReference>
<evidence type="ECO:0000259" key="1">
    <source>
        <dbReference type="Pfam" id="PF13175"/>
    </source>
</evidence>
<dbReference type="InterPro" id="IPR051396">
    <property type="entry name" value="Bact_Antivir_Def_Nuclease"/>
</dbReference>
<accession>A0A7T2WYZ0</accession>
<dbReference type="EMBL" id="CP065686">
    <property type="protein sequence ID" value="QPS44712.1"/>
    <property type="molecule type" value="Genomic_DNA"/>
</dbReference>
<dbReference type="Pfam" id="PF13175">
    <property type="entry name" value="AAA_15"/>
    <property type="match status" value="1"/>
</dbReference>
<protein>
    <submittedName>
        <fullName evidence="2">AAA family ATPase</fullName>
    </submittedName>
</protein>
<dbReference type="RefSeq" id="WP_006024952.1">
    <property type="nucleotide sequence ID" value="NZ_CP013380.1"/>
</dbReference>
<proteinExistence type="predicted"/>
<dbReference type="SUPFAM" id="SSF52540">
    <property type="entry name" value="P-loop containing nucleoside triphosphate hydrolases"/>
    <property type="match status" value="1"/>
</dbReference>
<evidence type="ECO:0000313" key="3">
    <source>
        <dbReference type="Proteomes" id="UP000594943"/>
    </source>
</evidence>
<dbReference type="InterPro" id="IPR041685">
    <property type="entry name" value="AAA_GajA/Old/RecF-like"/>
</dbReference>
<feature type="domain" description="Endonuclease GajA/Old nuclease/RecF-like AAA" evidence="1">
    <location>
        <begin position="1"/>
        <end position="375"/>
    </location>
</feature>
<evidence type="ECO:0000313" key="2">
    <source>
        <dbReference type="EMBL" id="QPS44712.1"/>
    </source>
</evidence>
<name>A0A7T2WYZ0_9BURK</name>
<gene>
    <name evidence="2" type="ORF">I6G56_06335</name>
</gene>
<reference evidence="2 3" key="1">
    <citation type="submission" date="2020-12" db="EMBL/GenBank/DDBJ databases">
        <title>FDA dAtabase for Regulatory Grade micrObial Sequences (FDA-ARGOS): Supporting development and validation of Infectious Disease Dx tests.</title>
        <authorList>
            <person name="Nelson B."/>
            <person name="Plummer A."/>
            <person name="Tallon L."/>
            <person name="Sadzewicz L."/>
            <person name="Zhao X."/>
            <person name="Boylan J."/>
            <person name="Ott S."/>
            <person name="Bowen H."/>
            <person name="Vavikolanu K."/>
            <person name="Mehta A."/>
            <person name="Aluvathingal J."/>
            <person name="Nadendla S."/>
            <person name="Myers T."/>
            <person name="Yan Y."/>
            <person name="Sichtig H."/>
        </authorList>
    </citation>
    <scope>NUCLEOTIDE SEQUENCE [LARGE SCALE GENOMIC DNA]</scope>
    <source>
        <strain evidence="2 3">FDAARGOS_899</strain>
    </source>
</reference>
<dbReference type="Gene3D" id="3.40.50.300">
    <property type="entry name" value="P-loop containing nucleotide triphosphate hydrolases"/>
    <property type="match status" value="2"/>
</dbReference>
<dbReference type="InterPro" id="IPR027417">
    <property type="entry name" value="P-loop_NTPase"/>
</dbReference>
<organism evidence="2 3">
    <name type="scientific">Burkholderia humptydooensis</name>
    <dbReference type="NCBI Taxonomy" id="430531"/>
    <lineage>
        <taxon>Bacteria</taxon>
        <taxon>Pseudomonadati</taxon>
        <taxon>Pseudomonadota</taxon>
        <taxon>Betaproteobacteria</taxon>
        <taxon>Burkholderiales</taxon>
        <taxon>Burkholderiaceae</taxon>
        <taxon>Burkholderia</taxon>
        <taxon>pseudomallei group</taxon>
    </lineage>
</organism>
<dbReference type="PANTHER" id="PTHR43581">
    <property type="entry name" value="ATP/GTP PHOSPHATASE"/>
    <property type="match status" value="1"/>
</dbReference>